<feature type="domain" description="Inactive STAND" evidence="2">
    <location>
        <begin position="274"/>
        <end position="419"/>
    </location>
</feature>
<gene>
    <name evidence="3" type="ORF">GXM_08764</name>
</gene>
<name>A0A5P8WF94_9NOSO</name>
<dbReference type="InterPro" id="IPR045475">
    <property type="entry name" value="iSTAND"/>
</dbReference>
<feature type="domain" description="Peptidase C14 caspase" evidence="1">
    <location>
        <begin position="27"/>
        <end position="231"/>
    </location>
</feature>
<organism evidence="3 4">
    <name type="scientific">Nostoc sphaeroides CCNUC1</name>
    <dbReference type="NCBI Taxonomy" id="2653204"/>
    <lineage>
        <taxon>Bacteria</taxon>
        <taxon>Bacillati</taxon>
        <taxon>Cyanobacteriota</taxon>
        <taxon>Cyanophyceae</taxon>
        <taxon>Nostocales</taxon>
        <taxon>Nostocaceae</taxon>
        <taxon>Nostoc</taxon>
    </lineage>
</organism>
<reference evidence="3 4" key="1">
    <citation type="submission" date="2019-10" db="EMBL/GenBank/DDBJ databases">
        <title>Genomic and transcriptomic insights into the perfect genentic adaptation of a filamentous nitrogen-fixing cyanobacterium to rice fields.</title>
        <authorList>
            <person name="Chen Z."/>
        </authorList>
    </citation>
    <scope>NUCLEOTIDE SEQUENCE [LARGE SCALE GENOMIC DNA]</scope>
    <source>
        <strain evidence="3">CCNUC1</strain>
    </source>
</reference>
<dbReference type="Pfam" id="PF00656">
    <property type="entry name" value="Peptidase_C14"/>
    <property type="match status" value="1"/>
</dbReference>
<dbReference type="SUPFAM" id="SSF52129">
    <property type="entry name" value="Caspase-like"/>
    <property type="match status" value="1"/>
</dbReference>
<accession>A0A5P8WF94</accession>
<dbReference type="RefSeq" id="WP_152591888.1">
    <property type="nucleotide sequence ID" value="NZ_CP045227.1"/>
</dbReference>
<dbReference type="InterPro" id="IPR011600">
    <property type="entry name" value="Pept_C14_caspase"/>
</dbReference>
<dbReference type="Gene3D" id="3.40.50.1460">
    <property type="match status" value="1"/>
</dbReference>
<protein>
    <submittedName>
        <fullName evidence="3">Serine protease</fullName>
    </submittedName>
</protein>
<keyword evidence="3" id="KW-0378">Hydrolase</keyword>
<evidence type="ECO:0000313" key="3">
    <source>
        <dbReference type="EMBL" id="QFS51270.1"/>
    </source>
</evidence>
<evidence type="ECO:0000313" key="4">
    <source>
        <dbReference type="Proteomes" id="UP000326678"/>
    </source>
</evidence>
<dbReference type="Proteomes" id="UP000326678">
    <property type="component" value="Chromosome Gxm2"/>
</dbReference>
<dbReference type="AlphaFoldDB" id="A0A5P8WF94"/>
<dbReference type="Pfam" id="PF19995">
    <property type="entry name" value="iSTAND"/>
    <property type="match status" value="1"/>
</dbReference>
<dbReference type="GO" id="GO:0004197">
    <property type="term" value="F:cysteine-type endopeptidase activity"/>
    <property type="evidence" value="ECO:0007669"/>
    <property type="project" value="InterPro"/>
</dbReference>
<keyword evidence="3" id="KW-0645">Protease</keyword>
<sequence length="527" mass="60227">MNVSPIKKQRNYLIAIGSPSCTAMSLSELDRVKTDIQRIENLLNKQEYGYERVLADQIYLSATSGKIKDALTSWFNSSNFNNSDHVIIYYAGHGGEEQEHNSHYLYTVESNPQNLPNTTIKTSDLVRCLFPGKRNSPQNILLILDVCYAGQGAKNVLGSVLNECRSAAEGKCFYVIASADSKTQAGDGDFVDAFEKVMSKSRDQILTVESLVVKTNEFLKEKSQKAECYSLGISRETKFFIKPDFINQNESEVNKDNFKKVPTKSKSANVADILYLLDYSAQEQVFKNVMKDCQERAFLIQAKEEKIQRWLVRRLAGCVPDFEQAKKFSIRIRSHPMRSDFNAFWEDFQQEIEDNNVNRGTVIQKLAKLCATKSVIIAIYGLSYLDQAKINEFYVFWSDLVEKVQLVTQRSFRSRLVLLVAEKNDPTVLNKLNLFNFIQPPAINETQYSISLTPLDNILRNDIKNWLAQDPVYSLLERKEDEIQLIVAQDITNWEEEPLDVLEEICQTVFQIQEGIAAIEPYWKLAG</sequence>
<evidence type="ECO:0000259" key="2">
    <source>
        <dbReference type="Pfam" id="PF19995"/>
    </source>
</evidence>
<dbReference type="KEGG" id="nsh:GXM_08764"/>
<proteinExistence type="predicted"/>
<dbReference type="GO" id="GO:0006508">
    <property type="term" value="P:proteolysis"/>
    <property type="evidence" value="ECO:0007669"/>
    <property type="project" value="UniProtKB-KW"/>
</dbReference>
<evidence type="ECO:0000259" key="1">
    <source>
        <dbReference type="Pfam" id="PF00656"/>
    </source>
</evidence>
<dbReference type="EMBL" id="CP045227">
    <property type="protein sequence ID" value="QFS51270.1"/>
    <property type="molecule type" value="Genomic_DNA"/>
</dbReference>
<keyword evidence="4" id="KW-1185">Reference proteome</keyword>
<dbReference type="InterPro" id="IPR029030">
    <property type="entry name" value="Caspase-like_dom_sf"/>
</dbReference>